<accession>A0A646QF92</accession>
<dbReference type="PANTHER" id="PTHR11005">
    <property type="entry name" value="LYSOSOMAL ACID LIPASE-RELATED"/>
    <property type="match status" value="1"/>
</dbReference>
<dbReference type="GO" id="GO:0016788">
    <property type="term" value="F:hydrolase activity, acting on ester bonds"/>
    <property type="evidence" value="ECO:0007669"/>
    <property type="project" value="InterPro"/>
</dbReference>
<feature type="signal peptide" evidence="9">
    <location>
        <begin position="1"/>
        <end position="23"/>
    </location>
</feature>
<reference evidence="11" key="1">
    <citation type="submission" date="2018-11" db="EMBL/GenBank/DDBJ databases">
        <title>Venom-gland transcriptomics and venom proteomics of the Florida green centipede (Hemiscolopendra marginata) reveal sex-based variation in a centipede venom.</title>
        <authorList>
            <person name="Nystrom G.S."/>
            <person name="Ward M.J."/>
            <person name="Ellsworth S.A."/>
            <person name="Rokyta D.R."/>
        </authorList>
    </citation>
    <scope>NUCLEOTIDE SEQUENCE</scope>
    <source>
        <tissue evidence="11">Venom gland</tissue>
    </source>
</reference>
<evidence type="ECO:0000256" key="6">
    <source>
        <dbReference type="ARBA" id="ARBA00023180"/>
    </source>
</evidence>
<dbReference type="EMBL" id="GHBY01000472">
    <property type="protein sequence ID" value="MUP40649.1"/>
    <property type="molecule type" value="Transcribed_RNA"/>
</dbReference>
<dbReference type="AlphaFoldDB" id="A0A646QF92"/>
<proteinExistence type="inferred from homology"/>
<evidence type="ECO:0000256" key="2">
    <source>
        <dbReference type="ARBA" id="ARBA00022729"/>
    </source>
</evidence>
<dbReference type="InterPro" id="IPR006693">
    <property type="entry name" value="AB_hydrolase_lipase"/>
</dbReference>
<protein>
    <recommendedName>
        <fullName evidence="7">Lipase</fullName>
    </recommendedName>
</protein>
<keyword evidence="3 7" id="KW-0378">Hydrolase</keyword>
<feature type="active site" description="Nucleophile" evidence="8">
    <location>
        <position position="173"/>
    </location>
</feature>
<evidence type="ECO:0000256" key="8">
    <source>
        <dbReference type="PIRSR" id="PIRSR000862-1"/>
    </source>
</evidence>
<evidence type="ECO:0000256" key="5">
    <source>
        <dbReference type="ARBA" id="ARBA00023098"/>
    </source>
</evidence>
<evidence type="ECO:0000256" key="3">
    <source>
        <dbReference type="ARBA" id="ARBA00022801"/>
    </source>
</evidence>
<evidence type="ECO:0000256" key="7">
    <source>
        <dbReference type="PIRNR" id="PIRNR000862"/>
    </source>
</evidence>
<feature type="domain" description="Partial AB-hydrolase lipase" evidence="10">
    <location>
        <begin position="38"/>
        <end position="97"/>
    </location>
</feature>
<evidence type="ECO:0000256" key="4">
    <source>
        <dbReference type="ARBA" id="ARBA00022963"/>
    </source>
</evidence>
<keyword evidence="4 7" id="KW-0442">Lipid degradation</keyword>
<keyword evidence="5" id="KW-0443">Lipid metabolism</keyword>
<evidence type="ECO:0000256" key="1">
    <source>
        <dbReference type="ARBA" id="ARBA00010701"/>
    </source>
</evidence>
<name>A0A646QF92_9MYRI</name>
<feature type="active site" description="Charge relay system" evidence="8">
    <location>
        <position position="345"/>
    </location>
</feature>
<feature type="active site" description="Charge relay system" evidence="8">
    <location>
        <position position="376"/>
    </location>
</feature>
<keyword evidence="2 9" id="KW-0732">Signal</keyword>
<dbReference type="Gene3D" id="3.40.50.1820">
    <property type="entry name" value="alpha/beta hydrolase"/>
    <property type="match status" value="1"/>
</dbReference>
<comment type="similarity">
    <text evidence="1 7">Belongs to the AB hydrolase superfamily. Lipase family.</text>
</comment>
<dbReference type="GO" id="GO:0016042">
    <property type="term" value="P:lipid catabolic process"/>
    <property type="evidence" value="ECO:0007669"/>
    <property type="project" value="UniProtKB-KW"/>
</dbReference>
<dbReference type="SUPFAM" id="SSF53474">
    <property type="entry name" value="alpha/beta-Hydrolases"/>
    <property type="match status" value="1"/>
</dbReference>
<dbReference type="Pfam" id="PF04083">
    <property type="entry name" value="Abhydro_lipase"/>
    <property type="match status" value="1"/>
</dbReference>
<feature type="chain" id="PRO_5024863578" description="Lipase" evidence="9">
    <location>
        <begin position="24"/>
        <end position="403"/>
    </location>
</feature>
<evidence type="ECO:0000256" key="9">
    <source>
        <dbReference type="SAM" id="SignalP"/>
    </source>
</evidence>
<evidence type="ECO:0000259" key="10">
    <source>
        <dbReference type="Pfam" id="PF04083"/>
    </source>
</evidence>
<keyword evidence="6" id="KW-0325">Glycoprotein</keyword>
<sequence>MRSKNNTWITQLNFLLSLTYCNAVFGIYNEDPEAYMNVTEVIKYHGYPVEEHEVTTEDGYILTLFNIPYGKNSTGGSRKPILIMHGVAADSASFIANTPDKNLPYLLAEKGYDVWLGNMRGCSLSQKHENLTTDDEEYWDFSFDEMAKYDIPSMTDYIIKKTGFKKIQYIGHSMGTSVIFALLSSQPDYDKIASVHALAPVARVDHAKSPFVRFFAKYSNQVATLLKLVGGYELDPQSKVFDLISKSICAIDLLNRACSTTVFVIAGFDYDQFNETRLPVILHFYPSATSTKTGQHLGQVFNAKRFQHFDYGKKKNQEIYNQATPPLYNVTEIKTPIYLYWGQGDWLAAPEDVVFLIKNVGNLKKNYEVPFKKFNHADFLWAIDVKSLLYDELFKDLESAWEE</sequence>
<organism evidence="11">
    <name type="scientific">Hemiscolopendra marginata</name>
    <dbReference type="NCBI Taxonomy" id="943146"/>
    <lineage>
        <taxon>Eukaryota</taxon>
        <taxon>Metazoa</taxon>
        <taxon>Ecdysozoa</taxon>
        <taxon>Arthropoda</taxon>
        <taxon>Myriapoda</taxon>
        <taxon>Chilopoda</taxon>
        <taxon>Pleurostigmophora</taxon>
        <taxon>Scolopendromorpha</taxon>
        <taxon>Scolopendridae</taxon>
        <taxon>Hemiscolopendra</taxon>
    </lineage>
</organism>
<dbReference type="InterPro" id="IPR025483">
    <property type="entry name" value="Lipase_euk"/>
</dbReference>
<dbReference type="InterPro" id="IPR029058">
    <property type="entry name" value="AB_hydrolase_fold"/>
</dbReference>
<dbReference type="FunFam" id="3.40.50.1820:FF:000021">
    <property type="entry name" value="Lipase"/>
    <property type="match status" value="1"/>
</dbReference>
<dbReference type="PIRSF" id="PIRSF000862">
    <property type="entry name" value="Steryl_ester_lip"/>
    <property type="match status" value="1"/>
</dbReference>
<evidence type="ECO:0000313" key="11">
    <source>
        <dbReference type="EMBL" id="MUP40649.1"/>
    </source>
</evidence>